<reference evidence="2" key="1">
    <citation type="journal article" date="2022" name="Mol. Ecol. Resour.">
        <title>The genomes of chicory, endive, great burdock and yacon provide insights into Asteraceae palaeo-polyploidization history and plant inulin production.</title>
        <authorList>
            <person name="Fan W."/>
            <person name="Wang S."/>
            <person name="Wang H."/>
            <person name="Wang A."/>
            <person name="Jiang F."/>
            <person name="Liu H."/>
            <person name="Zhao H."/>
            <person name="Xu D."/>
            <person name="Zhang Y."/>
        </authorList>
    </citation>
    <scope>NUCLEOTIDE SEQUENCE [LARGE SCALE GENOMIC DNA]</scope>
    <source>
        <strain evidence="2">cv. Punajuju</strain>
    </source>
</reference>
<evidence type="ECO:0000313" key="1">
    <source>
        <dbReference type="EMBL" id="KAI3699324.1"/>
    </source>
</evidence>
<evidence type="ECO:0000313" key="2">
    <source>
        <dbReference type="Proteomes" id="UP001055811"/>
    </source>
</evidence>
<proteinExistence type="predicted"/>
<gene>
    <name evidence="1" type="ORF">L2E82_43559</name>
</gene>
<comment type="caution">
    <text evidence="1">The sequence shown here is derived from an EMBL/GenBank/DDBJ whole genome shotgun (WGS) entry which is preliminary data.</text>
</comment>
<dbReference type="EMBL" id="CM042016">
    <property type="protein sequence ID" value="KAI3699324.1"/>
    <property type="molecule type" value="Genomic_DNA"/>
</dbReference>
<keyword evidence="2" id="KW-1185">Reference proteome</keyword>
<name>A0ACB8ZPS8_CICIN</name>
<dbReference type="Proteomes" id="UP001055811">
    <property type="component" value="Linkage Group LG08"/>
</dbReference>
<reference evidence="1 2" key="2">
    <citation type="journal article" date="2022" name="Mol. Ecol. Resour.">
        <title>The genomes of chicory, endive, great burdock and yacon provide insights into Asteraceae paleo-polyploidization history and plant inulin production.</title>
        <authorList>
            <person name="Fan W."/>
            <person name="Wang S."/>
            <person name="Wang H."/>
            <person name="Wang A."/>
            <person name="Jiang F."/>
            <person name="Liu H."/>
            <person name="Zhao H."/>
            <person name="Xu D."/>
            <person name="Zhang Y."/>
        </authorList>
    </citation>
    <scope>NUCLEOTIDE SEQUENCE [LARGE SCALE GENOMIC DNA]</scope>
    <source>
        <strain evidence="2">cv. Punajuju</strain>
        <tissue evidence="1">Leaves</tissue>
    </source>
</reference>
<accession>A0ACB8ZPS8</accession>
<sequence>MEKIVNHVEMTGSAKEEGTSWVIFGSLSSSSEAYTKEQITIAHVKRSLFLTLSTDMSCTTLSTDELCTTLSMDTSCITLSMDEPQPSAWMRHAQFFAWTNHAQLAATTRA</sequence>
<organism evidence="1 2">
    <name type="scientific">Cichorium intybus</name>
    <name type="common">Chicory</name>
    <dbReference type="NCBI Taxonomy" id="13427"/>
    <lineage>
        <taxon>Eukaryota</taxon>
        <taxon>Viridiplantae</taxon>
        <taxon>Streptophyta</taxon>
        <taxon>Embryophyta</taxon>
        <taxon>Tracheophyta</taxon>
        <taxon>Spermatophyta</taxon>
        <taxon>Magnoliopsida</taxon>
        <taxon>eudicotyledons</taxon>
        <taxon>Gunneridae</taxon>
        <taxon>Pentapetalae</taxon>
        <taxon>asterids</taxon>
        <taxon>campanulids</taxon>
        <taxon>Asterales</taxon>
        <taxon>Asteraceae</taxon>
        <taxon>Cichorioideae</taxon>
        <taxon>Cichorieae</taxon>
        <taxon>Cichoriinae</taxon>
        <taxon>Cichorium</taxon>
    </lineage>
</organism>
<protein>
    <submittedName>
        <fullName evidence="1">Uncharacterized protein</fullName>
    </submittedName>
</protein>